<dbReference type="Proteomes" id="UP000011135">
    <property type="component" value="Unassembled WGS sequence"/>
</dbReference>
<sequence>MNYKKVFFNKSNEELLELLEHDEGTINYSAKLSLLDLLKERKIIDEDDPRVIAIKQSLQVEEDKIKDLKYLHNMGFKIHAADGQVKIVRSGMAKFVDLLGAFLGFLLMLVFIPAFGRWREIFDTGMEIMPLVFAIVLSVIGLLGLMLFQKGAARFIDHLGFEILKDGSAIRVSRLTGFKLNKFDVAPNALFVEKNDGNVSLVCDSNDTRFALITTHGGPRFEKTIYYLKSELA</sequence>
<accession>L8JYJ2</accession>
<name>L8JYJ2_9BACT</name>
<gene>
    <name evidence="2" type="ORF">C900_00019</name>
</gene>
<feature type="transmembrane region" description="Helical" evidence="1">
    <location>
        <begin position="128"/>
        <end position="148"/>
    </location>
</feature>
<keyword evidence="3" id="KW-1185">Reference proteome</keyword>
<dbReference type="PATRIC" id="fig|1237149.3.peg.19"/>
<dbReference type="EMBL" id="AMZN01000001">
    <property type="protein sequence ID" value="ELR73855.1"/>
    <property type="molecule type" value="Genomic_DNA"/>
</dbReference>
<dbReference type="AlphaFoldDB" id="L8JYJ2"/>
<proteinExistence type="predicted"/>
<comment type="caution">
    <text evidence="2">The sequence shown here is derived from an EMBL/GenBank/DDBJ whole genome shotgun (WGS) entry which is preliminary data.</text>
</comment>
<dbReference type="RefSeq" id="WP_009577448.1">
    <property type="nucleotide sequence ID" value="NZ_AMZN01000001.1"/>
</dbReference>
<evidence type="ECO:0000313" key="2">
    <source>
        <dbReference type="EMBL" id="ELR73855.1"/>
    </source>
</evidence>
<keyword evidence="1" id="KW-0812">Transmembrane</keyword>
<organism evidence="2 3">
    <name type="scientific">Fulvivirga imtechensis AK7</name>
    <dbReference type="NCBI Taxonomy" id="1237149"/>
    <lineage>
        <taxon>Bacteria</taxon>
        <taxon>Pseudomonadati</taxon>
        <taxon>Bacteroidota</taxon>
        <taxon>Cytophagia</taxon>
        <taxon>Cytophagales</taxon>
        <taxon>Fulvivirgaceae</taxon>
        <taxon>Fulvivirga</taxon>
    </lineage>
</organism>
<evidence type="ECO:0000256" key="1">
    <source>
        <dbReference type="SAM" id="Phobius"/>
    </source>
</evidence>
<feature type="transmembrane region" description="Helical" evidence="1">
    <location>
        <begin position="95"/>
        <end position="116"/>
    </location>
</feature>
<dbReference type="STRING" id="1237149.C900_00019"/>
<reference evidence="2 3" key="1">
    <citation type="submission" date="2012-12" db="EMBL/GenBank/DDBJ databases">
        <title>Genome assembly of Fulvivirga imtechensis AK7.</title>
        <authorList>
            <person name="Nupur N."/>
            <person name="Khatri I."/>
            <person name="Kumar R."/>
            <person name="Subramanian S."/>
            <person name="Pinnaka A."/>
        </authorList>
    </citation>
    <scope>NUCLEOTIDE SEQUENCE [LARGE SCALE GENOMIC DNA]</scope>
    <source>
        <strain evidence="2 3">AK7</strain>
    </source>
</reference>
<evidence type="ECO:0000313" key="3">
    <source>
        <dbReference type="Proteomes" id="UP000011135"/>
    </source>
</evidence>
<keyword evidence="1" id="KW-1133">Transmembrane helix</keyword>
<dbReference type="eggNOG" id="ENOG502ZRCP">
    <property type="taxonomic scope" value="Bacteria"/>
</dbReference>
<keyword evidence="1" id="KW-0472">Membrane</keyword>
<protein>
    <submittedName>
        <fullName evidence="2">Uncharacterized protein</fullName>
    </submittedName>
</protein>